<dbReference type="InterPro" id="IPR029675">
    <property type="entry name" value="PGAP4"/>
</dbReference>
<dbReference type="GeneID" id="81400703"/>
<proteinExistence type="predicted"/>
<comment type="caution">
    <text evidence="2">The sequence shown here is derived from an EMBL/GenBank/DDBJ whole genome shotgun (WGS) entry which is preliminary data.</text>
</comment>
<reference evidence="2" key="1">
    <citation type="submission" date="2022-11" db="EMBL/GenBank/DDBJ databases">
        <authorList>
            <person name="Petersen C."/>
        </authorList>
    </citation>
    <scope>NUCLEOTIDE SEQUENCE</scope>
    <source>
        <strain evidence="2">IBT 22155</strain>
    </source>
</reference>
<dbReference type="PANTHER" id="PTHR31410:SF1">
    <property type="entry name" value="POST-GPI ATTACHMENT TO PROTEINS FACTOR 4"/>
    <property type="match status" value="1"/>
</dbReference>
<accession>A0A9W9HG20</accession>
<evidence type="ECO:0008006" key="4">
    <source>
        <dbReference type="Google" id="ProtNLM"/>
    </source>
</evidence>
<keyword evidence="1" id="KW-0812">Transmembrane</keyword>
<keyword evidence="3" id="KW-1185">Reference proteome</keyword>
<dbReference type="RefSeq" id="XP_056526699.1">
    <property type="nucleotide sequence ID" value="XM_056661533.1"/>
</dbReference>
<reference evidence="2" key="2">
    <citation type="journal article" date="2023" name="IMA Fungus">
        <title>Comparative genomic study of the Penicillium genus elucidates a diverse pangenome and 15 lateral gene transfer events.</title>
        <authorList>
            <person name="Petersen C."/>
            <person name="Sorensen T."/>
            <person name="Nielsen M.R."/>
            <person name="Sondergaard T.E."/>
            <person name="Sorensen J.L."/>
            <person name="Fitzpatrick D.A."/>
            <person name="Frisvad J.C."/>
            <person name="Nielsen K.L."/>
        </authorList>
    </citation>
    <scope>NUCLEOTIDE SEQUENCE</scope>
    <source>
        <strain evidence="2">IBT 22155</strain>
    </source>
</reference>
<organism evidence="2 3">
    <name type="scientific">Penicillium bovifimosum</name>
    <dbReference type="NCBI Taxonomy" id="126998"/>
    <lineage>
        <taxon>Eukaryota</taxon>
        <taxon>Fungi</taxon>
        <taxon>Dikarya</taxon>
        <taxon>Ascomycota</taxon>
        <taxon>Pezizomycotina</taxon>
        <taxon>Eurotiomycetes</taxon>
        <taxon>Eurotiomycetidae</taxon>
        <taxon>Eurotiales</taxon>
        <taxon>Aspergillaceae</taxon>
        <taxon>Penicillium</taxon>
    </lineage>
</organism>
<dbReference type="EMBL" id="JAPQKL010000001">
    <property type="protein sequence ID" value="KAJ5146225.1"/>
    <property type="molecule type" value="Genomic_DNA"/>
</dbReference>
<dbReference type="OrthoDB" id="4347772at2759"/>
<protein>
    <recommendedName>
        <fullName evidence="4">Integral membrane protein</fullName>
    </recommendedName>
</protein>
<feature type="transmembrane region" description="Helical" evidence="1">
    <location>
        <begin position="12"/>
        <end position="33"/>
    </location>
</feature>
<feature type="transmembrane region" description="Helical" evidence="1">
    <location>
        <begin position="262"/>
        <end position="281"/>
    </location>
</feature>
<keyword evidence="1" id="KW-1133">Transmembrane helix</keyword>
<evidence type="ECO:0000313" key="3">
    <source>
        <dbReference type="Proteomes" id="UP001149079"/>
    </source>
</evidence>
<dbReference type="GO" id="GO:0006506">
    <property type="term" value="P:GPI anchor biosynthetic process"/>
    <property type="evidence" value="ECO:0007669"/>
    <property type="project" value="InterPro"/>
</dbReference>
<evidence type="ECO:0000256" key="1">
    <source>
        <dbReference type="SAM" id="Phobius"/>
    </source>
</evidence>
<dbReference type="PANTHER" id="PTHR31410">
    <property type="entry name" value="TRANSMEMBRANE PROTEIN 246"/>
    <property type="match status" value="1"/>
</dbReference>
<evidence type="ECO:0000313" key="2">
    <source>
        <dbReference type="EMBL" id="KAJ5146225.1"/>
    </source>
</evidence>
<dbReference type="GO" id="GO:0016757">
    <property type="term" value="F:glycosyltransferase activity"/>
    <property type="evidence" value="ECO:0007669"/>
    <property type="project" value="InterPro"/>
</dbReference>
<sequence length="436" mass="49427">MLLPRRLLRPRLAFLNLHFCRLLLGFGLLYGLAVNWARARSWRDPTSAFFAEDKAYEPAYSVQRGEQANAFLEHANNNTLPLHFQTKVSAHPTICVGITSVARRGANYLQGAVGSVLEGLTAAERGDLYLIVLIAHSNPAEHPAYVEPWLHTLADKVLLYDPDRVDVEHIRELETPEAKSFAREKGLLDYIYLLRACESVNTSYTVMLEDDVIALDGWYHRTKNALSLAEQQTIEEGVDKWLYLRLFYTEQFLGWNSEEWPAYLLFSLLAALGVVAIATAIRHCRPATTAYLPNEIIALLAFVMTPLLIILFFAAGRITMLSIPAGVHEMPKFGCCSQGLVFPQSRIGDLVSWYESKRAGYVDMLTEIYADENNEIRWALTPSVLQHVGSKSSKTNTPGDHKHRLTVSETIWNFMFEENDMEQLRREHKQQAEAEI</sequence>
<dbReference type="CDD" id="cd22189">
    <property type="entry name" value="PGAP4-like_fungal"/>
    <property type="match status" value="1"/>
</dbReference>
<dbReference type="AlphaFoldDB" id="A0A9W9HG20"/>
<keyword evidence="1" id="KW-0472">Membrane</keyword>
<dbReference type="GO" id="GO:0000139">
    <property type="term" value="C:Golgi membrane"/>
    <property type="evidence" value="ECO:0007669"/>
    <property type="project" value="InterPro"/>
</dbReference>
<name>A0A9W9HG20_9EURO</name>
<gene>
    <name evidence="2" type="ORF">N7515_000789</name>
</gene>
<dbReference type="Proteomes" id="UP001149079">
    <property type="component" value="Unassembled WGS sequence"/>
</dbReference>
<feature type="transmembrane region" description="Helical" evidence="1">
    <location>
        <begin position="296"/>
        <end position="315"/>
    </location>
</feature>